<dbReference type="Proteomes" id="UP000063229">
    <property type="component" value="Chromosome"/>
</dbReference>
<dbReference type="AlphaFoldDB" id="A0A0X1T5A8"/>
<organism evidence="1 2">
    <name type="scientific">Pseudomonas agarici</name>
    <dbReference type="NCBI Taxonomy" id="46677"/>
    <lineage>
        <taxon>Bacteria</taxon>
        <taxon>Pseudomonadati</taxon>
        <taxon>Pseudomonadota</taxon>
        <taxon>Gammaproteobacteria</taxon>
        <taxon>Pseudomonadales</taxon>
        <taxon>Pseudomonadaceae</taxon>
        <taxon>Pseudomonas</taxon>
    </lineage>
</organism>
<evidence type="ECO:0000313" key="2">
    <source>
        <dbReference type="Proteomes" id="UP000063229"/>
    </source>
</evidence>
<sequence>MEFSDFTAIVVQWCEQPSGALDCWIDDANAQLVVTEGGVRCSIDLLDPYDATDPQRMDALLSQGAASAACRCEGALGFNPDSHCLVLVSWQPRPCSPQRLLERLENLANQRAAMLSLMRTSLDGPASSTAGRPLLYNWQPGV</sequence>
<dbReference type="STRING" id="46677.AWM79_18945"/>
<dbReference type="OrthoDB" id="6865327at2"/>
<dbReference type="RefSeq" id="WP_017133208.1">
    <property type="nucleotide sequence ID" value="NZ_CP014135.1"/>
</dbReference>
<evidence type="ECO:0000313" key="1">
    <source>
        <dbReference type="EMBL" id="AMB87257.1"/>
    </source>
</evidence>
<proteinExistence type="predicted"/>
<reference evidence="1 2" key="1">
    <citation type="submission" date="2016-01" db="EMBL/GenBank/DDBJ databases">
        <authorList>
            <person name="McClelland M."/>
            <person name="Jain A."/>
            <person name="Saraogi P."/>
            <person name="Mendelson R."/>
            <person name="Westerman R."/>
            <person name="SanMiguel P."/>
            <person name="Csonka L."/>
        </authorList>
    </citation>
    <scope>NUCLEOTIDE SEQUENCE [LARGE SCALE GENOMIC DNA]</scope>
    <source>
        <strain evidence="1 2">NCPPB 2472</strain>
    </source>
</reference>
<accession>A0A0X1T5A8</accession>
<dbReference type="EMBL" id="CP014135">
    <property type="protein sequence ID" value="AMB87257.1"/>
    <property type="molecule type" value="Genomic_DNA"/>
</dbReference>
<keyword evidence="2" id="KW-1185">Reference proteome</keyword>
<gene>
    <name evidence="1" type="ORF">AWM79_18945</name>
</gene>
<protein>
    <submittedName>
        <fullName evidence="1">Type III secretion protein</fullName>
    </submittedName>
</protein>
<dbReference type="KEGG" id="pagb:AWM79_18945"/>
<name>A0A0X1T5A8_PSEAA</name>